<dbReference type="GO" id="GO:0004674">
    <property type="term" value="F:protein serine/threonine kinase activity"/>
    <property type="evidence" value="ECO:0007669"/>
    <property type="project" value="InterPro"/>
</dbReference>
<dbReference type="EMBL" id="CAOJ01004452">
    <property type="protein sequence ID" value="CCO29217.1"/>
    <property type="molecule type" value="Genomic_DNA"/>
</dbReference>
<dbReference type="InterPro" id="IPR011009">
    <property type="entry name" value="Kinase-like_dom_sf"/>
</dbReference>
<evidence type="ECO:0000313" key="10">
    <source>
        <dbReference type="Proteomes" id="UP000012065"/>
    </source>
</evidence>
<dbReference type="InterPro" id="IPR000403">
    <property type="entry name" value="PI3/4_kinase_cat_dom"/>
</dbReference>
<feature type="compositionally biased region" description="Low complexity" evidence="7">
    <location>
        <begin position="27"/>
        <end position="41"/>
    </location>
</feature>
<evidence type="ECO:0000256" key="3">
    <source>
        <dbReference type="ARBA" id="ARBA00030020"/>
    </source>
</evidence>
<organism evidence="9 10">
    <name type="scientific">Thanatephorus cucumeris (strain AG1-IB / isolate 7/3/14)</name>
    <name type="common">Lettuce bottom rot fungus</name>
    <name type="synonym">Rhizoctonia solani</name>
    <dbReference type="NCBI Taxonomy" id="1108050"/>
    <lineage>
        <taxon>Eukaryota</taxon>
        <taxon>Fungi</taxon>
        <taxon>Dikarya</taxon>
        <taxon>Basidiomycota</taxon>
        <taxon>Agaricomycotina</taxon>
        <taxon>Agaricomycetes</taxon>
        <taxon>Cantharellales</taxon>
        <taxon>Ceratobasidiaceae</taxon>
        <taxon>Rhizoctonia</taxon>
        <taxon>Rhizoctonia solani AG-1</taxon>
    </lineage>
</organism>
<dbReference type="Pfam" id="PF00454">
    <property type="entry name" value="PI3_PI4_kinase"/>
    <property type="match status" value="1"/>
</dbReference>
<proteinExistence type="predicted"/>
<evidence type="ECO:0000256" key="1">
    <source>
        <dbReference type="ARBA" id="ARBA00014619"/>
    </source>
</evidence>
<dbReference type="PANTHER" id="PTHR37079:SF4">
    <property type="entry name" value="SERINE_THREONINE-PROTEIN KINASE ATM"/>
    <property type="match status" value="1"/>
</dbReference>
<evidence type="ECO:0000256" key="5">
    <source>
        <dbReference type="ARBA" id="ARBA00031460"/>
    </source>
</evidence>
<dbReference type="Proteomes" id="UP000012065">
    <property type="component" value="Unassembled WGS sequence"/>
</dbReference>
<name>M5BZX2_THACB</name>
<feature type="domain" description="PI3K/PI4K catalytic" evidence="8">
    <location>
        <begin position="141"/>
        <end position="243"/>
    </location>
</feature>
<evidence type="ECO:0000256" key="7">
    <source>
        <dbReference type="SAM" id="MobiDB-lite"/>
    </source>
</evidence>
<dbReference type="PANTHER" id="PTHR37079">
    <property type="entry name" value="SERINE/THREONINE-PROTEIN KINASE ATM"/>
    <property type="match status" value="1"/>
</dbReference>
<dbReference type="AlphaFoldDB" id="M5BZX2"/>
<dbReference type="InterPro" id="IPR038980">
    <property type="entry name" value="ATM_plant"/>
</dbReference>
<dbReference type="HOGENOM" id="CLU_1143210_0_0_1"/>
<feature type="region of interest" description="Disordered" evidence="7">
    <location>
        <begin position="25"/>
        <end position="50"/>
    </location>
</feature>
<comment type="caution">
    <text evidence="9">The sequence shown here is derived from an EMBL/GenBank/DDBJ whole genome shotgun (WGS) entry which is preliminary data.</text>
</comment>
<evidence type="ECO:0000256" key="6">
    <source>
        <dbReference type="ARBA" id="ARBA00032467"/>
    </source>
</evidence>
<accession>M5BZX2</accession>
<gene>
    <name evidence="9" type="primary">ATM</name>
    <name evidence="9" type="ORF">BN14_03222</name>
</gene>
<evidence type="ECO:0000259" key="8">
    <source>
        <dbReference type="PROSITE" id="PS50290"/>
    </source>
</evidence>
<dbReference type="GO" id="GO:0006974">
    <property type="term" value="P:DNA damage response"/>
    <property type="evidence" value="ECO:0007669"/>
    <property type="project" value="InterPro"/>
</dbReference>
<dbReference type="PROSITE" id="PS50290">
    <property type="entry name" value="PI3_4_KINASE_3"/>
    <property type="match status" value="1"/>
</dbReference>
<sequence length="243" mass="27524">MARLCHDHPFHTLYQVYALAPTNSGGSAAATSRRQSRATTADSQSQTKRDEAARNILEKLQQDQSVGDRVIQFIKLCNACLQWAKYSLKQDKALKDSKNKMVPQNMELAKLKDLDVPVSTAYTPIDMTCRYEDNIIRLTRYGTRFSTAGGINLPKINDCIGEDGERYKQLFKGEGEDDLRQDAVMEQVFELVNILLDRDRASKRRNLRVRTYKVIPLASQAGLLEFVTNTMPIGGWLLNAHKK</sequence>
<reference evidence="9 10" key="1">
    <citation type="journal article" date="2013" name="J. Biotechnol.">
        <title>Establishment and interpretation of the genome sequence of the phytopathogenic fungus Rhizoctonia solani AG1-IB isolate 7/3/14.</title>
        <authorList>
            <person name="Wibberg D.W."/>
            <person name="Jelonek L.J."/>
            <person name="Rupp O.R."/>
            <person name="Hennig M.H."/>
            <person name="Eikmeyer F.E."/>
            <person name="Goesmann A.G."/>
            <person name="Hartmann A.H."/>
            <person name="Borriss R.B."/>
            <person name="Grosch R.G."/>
            <person name="Puehler A.P."/>
            <person name="Schlueter A.S."/>
        </authorList>
    </citation>
    <scope>NUCLEOTIDE SEQUENCE [LARGE SCALE GENOMIC DNA]</scope>
    <source>
        <strain evidence="10">AG1-IB / isolate 7/3/14</strain>
    </source>
</reference>
<dbReference type="SUPFAM" id="SSF56112">
    <property type="entry name" value="Protein kinase-like (PK-like)"/>
    <property type="match status" value="1"/>
</dbReference>
<evidence type="ECO:0000256" key="4">
    <source>
        <dbReference type="ARBA" id="ARBA00030222"/>
    </source>
</evidence>
<evidence type="ECO:0000256" key="2">
    <source>
        <dbReference type="ARBA" id="ARBA00020288"/>
    </source>
</evidence>
<protein>
    <recommendedName>
        <fullName evidence="1">Serine/threonine-protein kinase TEL1</fullName>
    </recommendedName>
    <alternativeName>
        <fullName evidence="3">ATM homolog</fullName>
    </alternativeName>
    <alternativeName>
        <fullName evidence="5 6">DNA-damage checkpoint kinase TEL1</fullName>
    </alternativeName>
    <alternativeName>
        <fullName evidence="2">Serine/threonine-protein kinase tel1</fullName>
    </alternativeName>
    <alternativeName>
        <fullName evidence="4">Telomere length regulation protein 1</fullName>
    </alternativeName>
</protein>
<dbReference type="Gene3D" id="3.30.1010.10">
    <property type="entry name" value="Phosphatidylinositol 3-kinase Catalytic Subunit, Chain A, domain 4"/>
    <property type="match status" value="1"/>
</dbReference>
<evidence type="ECO:0000313" key="9">
    <source>
        <dbReference type="EMBL" id="CCO29217.1"/>
    </source>
</evidence>
<keyword evidence="9" id="KW-0808">Transferase</keyword>